<proteinExistence type="predicted"/>
<reference evidence="2" key="1">
    <citation type="submission" date="2022-12" db="EMBL/GenBank/DDBJ databases">
        <authorList>
            <person name="Wang J."/>
        </authorList>
    </citation>
    <scope>NUCLEOTIDE SEQUENCE</scope>
    <source>
        <strain evidence="2">HY-45-18</strain>
    </source>
</reference>
<dbReference type="Proteomes" id="UP001078443">
    <property type="component" value="Unassembled WGS sequence"/>
</dbReference>
<dbReference type="Gene3D" id="2.60.420.10">
    <property type="entry name" value="Maltose phosphorylase, domain 3"/>
    <property type="match status" value="1"/>
</dbReference>
<protein>
    <recommendedName>
        <fullName evidence="1">Glycoside hydrolase family 65 C-terminal domain-containing protein</fullName>
    </recommendedName>
</protein>
<sequence length="51" mass="5799">MNFKGCLIQVEVNKKAVKYTLIKGEKIEIYHKNIKFSLVVGDESSRDDVLG</sequence>
<evidence type="ECO:0000313" key="3">
    <source>
        <dbReference type="Proteomes" id="UP001078443"/>
    </source>
</evidence>
<dbReference type="EMBL" id="JAPQER010000001">
    <property type="protein sequence ID" value="MCY6483072.1"/>
    <property type="molecule type" value="Genomic_DNA"/>
</dbReference>
<dbReference type="InterPro" id="IPR005194">
    <property type="entry name" value="Glyco_hydro_65_C"/>
</dbReference>
<keyword evidence="3" id="KW-1185">Reference proteome</keyword>
<evidence type="ECO:0000259" key="1">
    <source>
        <dbReference type="Pfam" id="PF03633"/>
    </source>
</evidence>
<comment type="caution">
    <text evidence="2">The sequence shown here is derived from an EMBL/GenBank/DDBJ whole genome shotgun (WGS) entry which is preliminary data.</text>
</comment>
<organism evidence="2 3">
    <name type="scientific">Clostridium aestuarii</name>
    <dbReference type="NCBI Taxonomy" id="338193"/>
    <lineage>
        <taxon>Bacteria</taxon>
        <taxon>Bacillati</taxon>
        <taxon>Bacillota</taxon>
        <taxon>Clostridia</taxon>
        <taxon>Eubacteriales</taxon>
        <taxon>Clostridiaceae</taxon>
        <taxon>Clostridium</taxon>
    </lineage>
</organism>
<name>A0ABT4CW83_9CLOT</name>
<accession>A0ABT4CW83</accession>
<feature type="domain" description="Glycoside hydrolase family 65 C-terminal" evidence="1">
    <location>
        <begin position="1"/>
        <end position="36"/>
    </location>
</feature>
<dbReference type="Pfam" id="PF03633">
    <property type="entry name" value="Glyco_hydro_65C"/>
    <property type="match status" value="1"/>
</dbReference>
<gene>
    <name evidence="2" type="ORF">OW763_01725</name>
</gene>
<evidence type="ECO:0000313" key="2">
    <source>
        <dbReference type="EMBL" id="MCY6483072.1"/>
    </source>
</evidence>